<dbReference type="InterPro" id="IPR007227">
    <property type="entry name" value="Cell_shape_determining_MreD"/>
</dbReference>
<dbReference type="Proteomes" id="UP000242765">
    <property type="component" value="Unassembled WGS sequence"/>
</dbReference>
<dbReference type="RefSeq" id="WP_086204444.1">
    <property type="nucleotide sequence ID" value="NZ_NEGB01000009.1"/>
</dbReference>
<dbReference type="Pfam" id="PF04093">
    <property type="entry name" value="MreD"/>
    <property type="match status" value="1"/>
</dbReference>
<evidence type="ECO:0000256" key="2">
    <source>
        <dbReference type="ARBA" id="ARBA00007776"/>
    </source>
</evidence>
<comment type="similarity">
    <text evidence="2">Belongs to the MreD family.</text>
</comment>
<feature type="transmembrane region" description="Helical" evidence="8">
    <location>
        <begin position="112"/>
        <end position="137"/>
    </location>
</feature>
<feature type="transmembrane region" description="Helical" evidence="8">
    <location>
        <begin position="80"/>
        <end position="100"/>
    </location>
</feature>
<proteinExistence type="inferred from homology"/>
<dbReference type="STRING" id="1977882.B9T28_13170"/>
<evidence type="ECO:0000256" key="1">
    <source>
        <dbReference type="ARBA" id="ARBA00004651"/>
    </source>
</evidence>
<evidence type="ECO:0000256" key="6">
    <source>
        <dbReference type="ARBA" id="ARBA00022989"/>
    </source>
</evidence>
<dbReference type="NCBIfam" id="TIGR03426">
    <property type="entry name" value="shape_MreD"/>
    <property type="match status" value="1"/>
</dbReference>
<protein>
    <submittedName>
        <fullName evidence="9">Rod shape-determining protein MreD</fullName>
    </submittedName>
</protein>
<dbReference type="AlphaFoldDB" id="A0A1Y3CCV2"/>
<keyword evidence="10" id="KW-1185">Reference proteome</keyword>
<evidence type="ECO:0000256" key="7">
    <source>
        <dbReference type="ARBA" id="ARBA00023136"/>
    </source>
</evidence>
<feature type="transmembrane region" description="Helical" evidence="8">
    <location>
        <begin position="45"/>
        <end position="68"/>
    </location>
</feature>
<feature type="transmembrane region" description="Helical" evidence="8">
    <location>
        <begin position="143"/>
        <end position="160"/>
    </location>
</feature>
<gene>
    <name evidence="9" type="ORF">B9T28_13170</name>
</gene>
<dbReference type="PANTHER" id="PTHR37484:SF1">
    <property type="entry name" value="ROD SHAPE-DETERMINING PROTEIN MRED"/>
    <property type="match status" value="1"/>
</dbReference>
<evidence type="ECO:0000256" key="4">
    <source>
        <dbReference type="ARBA" id="ARBA00022692"/>
    </source>
</evidence>
<dbReference type="InterPro" id="IPR026034">
    <property type="entry name" value="MreD_proteobac"/>
</dbReference>
<evidence type="ECO:0000313" key="10">
    <source>
        <dbReference type="Proteomes" id="UP000242765"/>
    </source>
</evidence>
<evidence type="ECO:0000256" key="3">
    <source>
        <dbReference type="ARBA" id="ARBA00022475"/>
    </source>
</evidence>
<evidence type="ECO:0000256" key="8">
    <source>
        <dbReference type="SAM" id="Phobius"/>
    </source>
</evidence>
<comment type="subcellular location">
    <subcellularLocation>
        <location evidence="1">Cell membrane</location>
        <topology evidence="1">Multi-pass membrane protein</topology>
    </subcellularLocation>
</comment>
<organism evidence="9 10">
    <name type="scientific">Acinetobacter silvestris</name>
    <dbReference type="NCBI Taxonomy" id="1977882"/>
    <lineage>
        <taxon>Bacteria</taxon>
        <taxon>Pseudomonadati</taxon>
        <taxon>Pseudomonadota</taxon>
        <taxon>Gammaproteobacteria</taxon>
        <taxon>Moraxellales</taxon>
        <taxon>Moraxellaceae</taxon>
        <taxon>Acinetobacter</taxon>
    </lineage>
</organism>
<dbReference type="GO" id="GO:0005886">
    <property type="term" value="C:plasma membrane"/>
    <property type="evidence" value="ECO:0007669"/>
    <property type="project" value="UniProtKB-SubCell"/>
</dbReference>
<sequence length="165" mass="19394">MLTAKKLSSDHQRKDPLLVIIFSVVICSILVVYPLSYAIAGWRPLFMLMLMLFWVLCQPTWCGVWFAFAMGLFTDLLFDAPLGLNALSYVVIAFTTRYFIRERRVLTFSNIWVITSLAILAHLLFMFMAQVMFGIHFSIARHWQSLLTSILFWPILYYLLKRWRI</sequence>
<dbReference type="OrthoDB" id="6711173at2"/>
<keyword evidence="7 8" id="KW-0472">Membrane</keyword>
<accession>A0A1Y3CCV2</accession>
<keyword evidence="4 8" id="KW-0812">Transmembrane</keyword>
<keyword evidence="3" id="KW-1003">Cell membrane</keyword>
<keyword evidence="6 8" id="KW-1133">Transmembrane helix</keyword>
<feature type="transmembrane region" description="Helical" evidence="8">
    <location>
        <begin position="16"/>
        <end position="33"/>
    </location>
</feature>
<dbReference type="PANTHER" id="PTHR37484">
    <property type="entry name" value="ROD SHAPE-DETERMINING PROTEIN MRED"/>
    <property type="match status" value="1"/>
</dbReference>
<evidence type="ECO:0000256" key="5">
    <source>
        <dbReference type="ARBA" id="ARBA00022960"/>
    </source>
</evidence>
<dbReference type="EMBL" id="NEGB01000009">
    <property type="protein sequence ID" value="OTG63464.1"/>
    <property type="molecule type" value="Genomic_DNA"/>
</dbReference>
<name>A0A1Y3CCV2_9GAMM</name>
<comment type="caution">
    <text evidence="9">The sequence shown here is derived from an EMBL/GenBank/DDBJ whole genome shotgun (WGS) entry which is preliminary data.</text>
</comment>
<evidence type="ECO:0000313" key="9">
    <source>
        <dbReference type="EMBL" id="OTG63464.1"/>
    </source>
</evidence>
<keyword evidence="5" id="KW-0133">Cell shape</keyword>
<dbReference type="GO" id="GO:0008360">
    <property type="term" value="P:regulation of cell shape"/>
    <property type="evidence" value="ECO:0007669"/>
    <property type="project" value="UniProtKB-KW"/>
</dbReference>
<reference evidence="9 10" key="1">
    <citation type="submission" date="2017-04" db="EMBL/GenBank/DDBJ databases">
        <title>High diversity of culturable Acinetobacter species in natural soil and water ecosystems.</title>
        <authorList>
            <person name="Nemec A."/>
            <person name="Radolfova-Krizova L."/>
        </authorList>
    </citation>
    <scope>NUCLEOTIDE SEQUENCE [LARGE SCALE GENOMIC DNA]</scope>
    <source>
        <strain evidence="9 10">ANC 4999</strain>
    </source>
</reference>